<accession>A0A4R2KHS4</accession>
<evidence type="ECO:0000256" key="7">
    <source>
        <dbReference type="ARBA" id="ARBA00049158"/>
    </source>
</evidence>
<dbReference type="GO" id="GO:0000105">
    <property type="term" value="P:L-histidine biosynthetic process"/>
    <property type="evidence" value="ECO:0007669"/>
    <property type="project" value="UniProtKB-UniRule"/>
</dbReference>
<evidence type="ECO:0000313" key="11">
    <source>
        <dbReference type="Proteomes" id="UP000294919"/>
    </source>
</evidence>
<evidence type="ECO:0000256" key="4">
    <source>
        <dbReference type="ARBA" id="ARBA00022605"/>
    </source>
</evidence>
<dbReference type="Gene3D" id="3.20.20.140">
    <property type="entry name" value="Metal-dependent hydrolases"/>
    <property type="match status" value="1"/>
</dbReference>
<keyword evidence="5 8" id="KW-0378">Hydrolase</keyword>
<dbReference type="InterPro" id="IPR010140">
    <property type="entry name" value="Histidinol_P_phosphatase_HisJ"/>
</dbReference>
<evidence type="ECO:0000256" key="1">
    <source>
        <dbReference type="ARBA" id="ARBA00004970"/>
    </source>
</evidence>
<dbReference type="Pfam" id="PF02811">
    <property type="entry name" value="PHP"/>
    <property type="match status" value="1"/>
</dbReference>
<dbReference type="UniPathway" id="UPA00031">
    <property type="reaction ID" value="UER00013"/>
</dbReference>
<evidence type="ECO:0000313" key="10">
    <source>
        <dbReference type="EMBL" id="TCO73163.1"/>
    </source>
</evidence>
<dbReference type="SMART" id="SM00481">
    <property type="entry name" value="POLIIIAc"/>
    <property type="match status" value="1"/>
</dbReference>
<gene>
    <name evidence="10" type="ORF">EV214_11666</name>
</gene>
<comment type="catalytic activity">
    <reaction evidence="7 8">
        <text>L-histidinol phosphate + H2O = L-histidinol + phosphate</text>
        <dbReference type="Rhea" id="RHEA:14465"/>
        <dbReference type="ChEBI" id="CHEBI:15377"/>
        <dbReference type="ChEBI" id="CHEBI:43474"/>
        <dbReference type="ChEBI" id="CHEBI:57699"/>
        <dbReference type="ChEBI" id="CHEBI:57980"/>
        <dbReference type="EC" id="3.1.3.15"/>
    </reaction>
</comment>
<sequence>MYDYHVHTLFSKDSTMKVEEGIRRAVEIGLKEIAFTDHAEINVWRPGDVIVDDLFEIPIYIDKMYQYKEKYKDKINIKLGIEIGLQREEKDRIAQIIDEYPFDFVIGSSHTIEKYDLYFRQLFQEKTKKEAYERYFQEVLKIVQEIESYNVYGHLDLVRRYAYGEYEDISICNIEMEIIEEILKVIIQKGKGIEVNTSGFRYGIDSTNPDIDVLKLYKDLGGEIITVGSDAHKKEDIGYRIGETYDILKDIGYKYITTFERMEPKFIKL</sequence>
<evidence type="ECO:0000256" key="5">
    <source>
        <dbReference type="ARBA" id="ARBA00022801"/>
    </source>
</evidence>
<reference evidence="10 11" key="1">
    <citation type="submission" date="2019-03" db="EMBL/GenBank/DDBJ databases">
        <title>Genomic Encyclopedia of Type Strains, Phase IV (KMG-IV): sequencing the most valuable type-strain genomes for metagenomic binning, comparative biology and taxonomic classification.</title>
        <authorList>
            <person name="Goeker M."/>
        </authorList>
    </citation>
    <scope>NUCLEOTIDE SEQUENCE [LARGE SCALE GENOMIC DNA]</scope>
    <source>
        <strain evidence="10 11">DSM 102940</strain>
    </source>
</reference>
<dbReference type="RefSeq" id="WP_132245994.1">
    <property type="nucleotide sequence ID" value="NZ_SLWV01000016.1"/>
</dbReference>
<feature type="domain" description="Polymerase/histidinol phosphatase N-terminal" evidence="9">
    <location>
        <begin position="2"/>
        <end position="87"/>
    </location>
</feature>
<protein>
    <recommendedName>
        <fullName evidence="3 8">Histidinol-phosphatase</fullName>
        <shortName evidence="8">HolPase</shortName>
        <ecNumber evidence="3 8">3.1.3.15</ecNumber>
    </recommendedName>
</protein>
<comment type="similarity">
    <text evidence="2 8">Belongs to the PHP hydrolase family. HisK subfamily.</text>
</comment>
<evidence type="ECO:0000256" key="6">
    <source>
        <dbReference type="ARBA" id="ARBA00023102"/>
    </source>
</evidence>
<dbReference type="InterPro" id="IPR004013">
    <property type="entry name" value="PHP_dom"/>
</dbReference>
<dbReference type="GO" id="GO:0005737">
    <property type="term" value="C:cytoplasm"/>
    <property type="evidence" value="ECO:0007669"/>
    <property type="project" value="TreeGrafter"/>
</dbReference>
<dbReference type="OrthoDB" id="9775255at2"/>
<organism evidence="10 11">
    <name type="scientific">Marinisporobacter balticus</name>
    <dbReference type="NCBI Taxonomy" id="2018667"/>
    <lineage>
        <taxon>Bacteria</taxon>
        <taxon>Bacillati</taxon>
        <taxon>Bacillota</taxon>
        <taxon>Clostridia</taxon>
        <taxon>Peptostreptococcales</taxon>
        <taxon>Thermotaleaceae</taxon>
        <taxon>Marinisporobacter</taxon>
    </lineage>
</organism>
<dbReference type="InterPro" id="IPR016195">
    <property type="entry name" value="Pol/histidinol_Pase-like"/>
</dbReference>
<dbReference type="PANTHER" id="PTHR21039:SF0">
    <property type="entry name" value="HISTIDINOL-PHOSPHATASE"/>
    <property type="match status" value="1"/>
</dbReference>
<dbReference type="AlphaFoldDB" id="A0A4R2KHS4"/>
<comment type="pathway">
    <text evidence="1 8">Amino-acid biosynthesis; L-histidine biosynthesis; L-histidine from 5-phospho-alpha-D-ribose 1-diphosphate: step 8/9.</text>
</comment>
<evidence type="ECO:0000256" key="3">
    <source>
        <dbReference type="ARBA" id="ARBA00013085"/>
    </source>
</evidence>
<proteinExistence type="inferred from homology"/>
<evidence type="ECO:0000256" key="8">
    <source>
        <dbReference type="RuleBase" id="RU366003"/>
    </source>
</evidence>
<comment type="caution">
    <text evidence="10">The sequence shown here is derived from an EMBL/GenBank/DDBJ whole genome shotgun (WGS) entry which is preliminary data.</text>
</comment>
<dbReference type="GO" id="GO:0004401">
    <property type="term" value="F:histidinol-phosphatase activity"/>
    <property type="evidence" value="ECO:0007669"/>
    <property type="project" value="UniProtKB-UniRule"/>
</dbReference>
<dbReference type="SUPFAM" id="SSF89550">
    <property type="entry name" value="PHP domain-like"/>
    <property type="match status" value="1"/>
</dbReference>
<keyword evidence="4 8" id="KW-0028">Amino-acid biosynthesis</keyword>
<dbReference type="EMBL" id="SLWV01000016">
    <property type="protein sequence ID" value="TCO73163.1"/>
    <property type="molecule type" value="Genomic_DNA"/>
</dbReference>
<name>A0A4R2KHS4_9FIRM</name>
<keyword evidence="11" id="KW-1185">Reference proteome</keyword>
<dbReference type="PANTHER" id="PTHR21039">
    <property type="entry name" value="HISTIDINOL PHOSPHATASE-RELATED"/>
    <property type="match status" value="1"/>
</dbReference>
<evidence type="ECO:0000256" key="2">
    <source>
        <dbReference type="ARBA" id="ARBA00009152"/>
    </source>
</evidence>
<dbReference type="EC" id="3.1.3.15" evidence="3 8"/>
<keyword evidence="6 8" id="KW-0368">Histidine biosynthesis</keyword>
<dbReference type="NCBIfam" id="TIGR01856">
    <property type="entry name" value="hisJ_fam"/>
    <property type="match status" value="1"/>
</dbReference>
<dbReference type="Proteomes" id="UP000294919">
    <property type="component" value="Unassembled WGS sequence"/>
</dbReference>
<dbReference type="InterPro" id="IPR003141">
    <property type="entry name" value="Pol/His_phosphatase_N"/>
</dbReference>
<evidence type="ECO:0000259" key="9">
    <source>
        <dbReference type="SMART" id="SM00481"/>
    </source>
</evidence>